<keyword evidence="1" id="KW-0812">Transmembrane</keyword>
<organism evidence="3 4">
    <name type="scientific">Plasmodium chabaudi chabaudi</name>
    <dbReference type="NCBI Taxonomy" id="31271"/>
    <lineage>
        <taxon>Eukaryota</taxon>
        <taxon>Sar</taxon>
        <taxon>Alveolata</taxon>
        <taxon>Apicomplexa</taxon>
        <taxon>Aconoidasida</taxon>
        <taxon>Haemosporida</taxon>
        <taxon>Plasmodiidae</taxon>
        <taxon>Plasmodium</taxon>
        <taxon>Plasmodium (Vinckeia)</taxon>
    </lineage>
</organism>
<dbReference type="EMBL" id="LK022886">
    <property type="protein sequence ID" value="VTZ68819.1"/>
    <property type="molecule type" value="Genomic_DNA"/>
</dbReference>
<evidence type="ECO:0000313" key="4">
    <source>
        <dbReference type="Proteomes" id="UP000071118"/>
    </source>
</evidence>
<sequence length="493" mass="59032">MINIKNGIKVALGMTKRYYTNNGRGMLKEYVYTKYRISLPHIDNVKYDDLYLSSPNKEDLYVFTKKIPIFLRYLKLITSLENRNNDFVEFARRCENGLTIEKDVYLTKEELIHLMFINGYTQKETNALDLAFNNNYQFHYPEIAVLFDLNEEDVYKFCLKKRSENPETLFHLKYFKEKNMLSSYGLIFVFLYFGLNNVVLSNAWFLSKTIPFFSVFYMLASYFYKDIWNFINKEKNLMIEQNMQNKLLAEDIIYNQLKLFSKDTECSSHLKHFKEYCNMLIKYYRKAFINENKKNIHEHLEKKLNEIYNSEQQYKNSLKNILITEIIKKTYEHVQNDQNFYNAILNDSINNIQNNTNNDTLVNYVKTQINYVKNENNNNPIVKNILNQYELKKKEYLNQFVVHKDELNAIKNIITKCNLDITKLNKDDYDNLIKLYTTINNRFGFYVNDNDIPLINPKDDEAKNLAENINFIIQQSNKLFHEKKLVSFLKSFQ</sequence>
<dbReference type="GeneID" id="3498514"/>
<evidence type="ECO:0000313" key="5">
    <source>
        <dbReference type="Proteomes" id="UP000195489"/>
    </source>
</evidence>
<name>A0A077XGR4_PLACU</name>
<evidence type="ECO:0000313" key="3">
    <source>
        <dbReference type="EMBL" id="VTZ68819.1"/>
    </source>
</evidence>
<dbReference type="AlphaFoldDB" id="A0A077XGR4"/>
<gene>
    <name evidence="3" type="ORF">PCHAS_0921200</name>
    <name evidence="2" type="ORF">PCHCB_000202600</name>
</gene>
<reference evidence="3 4" key="1">
    <citation type="journal article" date="2014" name="BMC Biol.">
        <title>A comprehensive evaluation of rodent malaria parasite genomes and gene expression.</title>
        <authorList>
            <person name="Otto T.D."/>
            <person name="Bohme U."/>
            <person name="Jackson A.P."/>
            <person name="Hunt M."/>
            <person name="Franke-Fayard B."/>
            <person name="Hoeijmakers W.A."/>
            <person name="Religa A.A."/>
            <person name="Robertson L."/>
            <person name="Sanders M."/>
            <person name="Ogun S.A."/>
            <person name="Cunningham D."/>
            <person name="Erhart A."/>
            <person name="Billker O."/>
            <person name="Khan S.M."/>
            <person name="Stunnenberg H.G."/>
            <person name="Langhorne J."/>
            <person name="Holder A.A."/>
            <person name="Waters A.P."/>
            <person name="Newbold C.I."/>
            <person name="Pain A."/>
            <person name="Berriman M."/>
            <person name="Janse C.J."/>
        </authorList>
    </citation>
    <scope>NUCLEOTIDE SEQUENCE [LARGE SCALE GENOMIC DNA]</scope>
    <source>
        <strain evidence="3 4">AS</strain>
    </source>
</reference>
<dbReference type="KEGG" id="pcb:PCHAS_0921200"/>
<keyword evidence="1" id="KW-0472">Membrane</keyword>
<reference evidence="3" key="2">
    <citation type="submission" date="2014-05" db="EMBL/GenBank/DDBJ databases">
        <authorList>
            <person name="Aslett M.A."/>
            <person name="De Silva N."/>
        </authorList>
    </citation>
    <scope>NUCLEOTIDE SEQUENCE</scope>
    <source>
        <strain evidence="3">AS</strain>
    </source>
</reference>
<dbReference type="EMBL" id="LT608161">
    <property type="protein sequence ID" value="SCN60434.1"/>
    <property type="molecule type" value="Genomic_DNA"/>
</dbReference>
<dbReference type="OrthoDB" id="754047at2759"/>
<reference evidence="3" key="3">
    <citation type="submission" date="2019-05" db="EMBL/GenBank/DDBJ databases">
        <authorList>
            <consortium name="Pathogen Informatics"/>
        </authorList>
    </citation>
    <scope>NUCLEOTIDE SEQUENCE</scope>
    <source>
        <strain evidence="3">AS</strain>
        <strain evidence="2 5">CB</strain>
    </source>
</reference>
<dbReference type="Proteomes" id="UP000195489">
    <property type="component" value="Chromosome 9"/>
</dbReference>
<keyword evidence="1" id="KW-1133">Transmembrane helix</keyword>
<evidence type="ECO:0000256" key="1">
    <source>
        <dbReference type="SAM" id="Phobius"/>
    </source>
</evidence>
<feature type="transmembrane region" description="Helical" evidence="1">
    <location>
        <begin position="181"/>
        <end position="199"/>
    </location>
</feature>
<dbReference type="Proteomes" id="UP000071118">
    <property type="component" value="Chromosome 9"/>
</dbReference>
<accession>A0A077XGR4</accession>
<protein>
    <submittedName>
        <fullName evidence="3">ATP synthase F0 subunit b-like protein, putative</fullName>
    </submittedName>
</protein>
<keyword evidence="4" id="KW-1185">Reference proteome</keyword>
<dbReference type="RefSeq" id="XP_016655385.1">
    <property type="nucleotide sequence ID" value="XM_016798137.1"/>
</dbReference>
<evidence type="ECO:0000313" key="2">
    <source>
        <dbReference type="EMBL" id="SCN60434.1"/>
    </source>
</evidence>
<proteinExistence type="predicted"/>
<dbReference type="VEuPathDB" id="PlasmoDB:PCHAS_0921200"/>